<dbReference type="AlphaFoldDB" id="A0A4R0MIR1"/>
<gene>
    <name evidence="1" type="ORF">EZ428_23575</name>
</gene>
<reference evidence="1 2" key="1">
    <citation type="submission" date="2019-02" db="EMBL/GenBank/DDBJ databases">
        <title>Pedobacter sp. RP-1-13 sp. nov., isolated from Arctic soil.</title>
        <authorList>
            <person name="Dahal R.H."/>
        </authorList>
    </citation>
    <scope>NUCLEOTIDE SEQUENCE [LARGE SCALE GENOMIC DNA]</scope>
    <source>
        <strain evidence="1 2">RP-1-13</strain>
    </source>
</reference>
<dbReference type="OrthoDB" id="676083at2"/>
<dbReference type="RefSeq" id="WP_131555796.1">
    <property type="nucleotide sequence ID" value="NZ_SJSK01000010.1"/>
</dbReference>
<dbReference type="PROSITE" id="PS51257">
    <property type="entry name" value="PROKAR_LIPOPROTEIN"/>
    <property type="match status" value="1"/>
</dbReference>
<proteinExistence type="predicted"/>
<evidence type="ECO:0000313" key="1">
    <source>
        <dbReference type="EMBL" id="TCC86450.1"/>
    </source>
</evidence>
<comment type="caution">
    <text evidence="1">The sequence shown here is derived from an EMBL/GenBank/DDBJ whole genome shotgun (WGS) entry which is preliminary data.</text>
</comment>
<organism evidence="1 2">
    <name type="scientific">Pedobacter frigiditerrae</name>
    <dbReference type="NCBI Taxonomy" id="2530452"/>
    <lineage>
        <taxon>Bacteria</taxon>
        <taxon>Pseudomonadati</taxon>
        <taxon>Bacteroidota</taxon>
        <taxon>Sphingobacteriia</taxon>
        <taxon>Sphingobacteriales</taxon>
        <taxon>Sphingobacteriaceae</taxon>
        <taxon>Pedobacter</taxon>
    </lineage>
</organism>
<sequence>MKNRIPISLLVLILILSCNKKTQTLDFKTFTIEVPKNWIAIKEKGIDSYIGRIAIDNRDTLSFDLGWYSNDLKEEHPFGEDTVALEKRLKSKRSVEIVDNKKAVIIKPKKTGIGTTGIYIDSLWTAGSGIDKFQLNGHNLKPENERIFLDAIRTVKFHKKND</sequence>
<name>A0A4R0MIR1_9SPHI</name>
<dbReference type="Proteomes" id="UP000292884">
    <property type="component" value="Unassembled WGS sequence"/>
</dbReference>
<protein>
    <submittedName>
        <fullName evidence="1">Uncharacterized protein</fullName>
    </submittedName>
</protein>
<keyword evidence="2" id="KW-1185">Reference proteome</keyword>
<evidence type="ECO:0000313" key="2">
    <source>
        <dbReference type="Proteomes" id="UP000292884"/>
    </source>
</evidence>
<accession>A0A4R0MIR1</accession>
<dbReference type="EMBL" id="SJSK01000010">
    <property type="protein sequence ID" value="TCC86450.1"/>
    <property type="molecule type" value="Genomic_DNA"/>
</dbReference>